<dbReference type="PROSITE" id="PS00108">
    <property type="entry name" value="PROTEIN_KINASE_ST"/>
    <property type="match status" value="1"/>
</dbReference>
<dbReference type="InterPro" id="IPR011009">
    <property type="entry name" value="Kinase-like_dom_sf"/>
</dbReference>
<organism evidence="2 3">
    <name type="scientific">Stylonychia lemnae</name>
    <name type="common">Ciliate</name>
    <dbReference type="NCBI Taxonomy" id="5949"/>
    <lineage>
        <taxon>Eukaryota</taxon>
        <taxon>Sar</taxon>
        <taxon>Alveolata</taxon>
        <taxon>Ciliophora</taxon>
        <taxon>Intramacronucleata</taxon>
        <taxon>Spirotrichea</taxon>
        <taxon>Stichotrichia</taxon>
        <taxon>Sporadotrichida</taxon>
        <taxon>Oxytrichidae</taxon>
        <taxon>Stylonychinae</taxon>
        <taxon>Stylonychia</taxon>
    </lineage>
</organism>
<dbReference type="InParanoid" id="A0A077ZSN4"/>
<dbReference type="GO" id="GO:0044773">
    <property type="term" value="P:mitotic DNA damage checkpoint signaling"/>
    <property type="evidence" value="ECO:0007669"/>
    <property type="project" value="TreeGrafter"/>
</dbReference>
<evidence type="ECO:0000313" key="3">
    <source>
        <dbReference type="Proteomes" id="UP000039865"/>
    </source>
</evidence>
<dbReference type="GO" id="GO:0005634">
    <property type="term" value="C:nucleus"/>
    <property type="evidence" value="ECO:0007669"/>
    <property type="project" value="TreeGrafter"/>
</dbReference>
<keyword evidence="2" id="KW-0808">Transferase</keyword>
<dbReference type="GO" id="GO:0005524">
    <property type="term" value="F:ATP binding"/>
    <property type="evidence" value="ECO:0007669"/>
    <property type="project" value="InterPro"/>
</dbReference>
<dbReference type="SUPFAM" id="SSF56112">
    <property type="entry name" value="Protein kinase-like (PK-like)"/>
    <property type="match status" value="1"/>
</dbReference>
<dbReference type="AlphaFoldDB" id="A0A077ZSN4"/>
<evidence type="ECO:0000313" key="2">
    <source>
        <dbReference type="EMBL" id="CDW72893.1"/>
    </source>
</evidence>
<name>A0A077ZSN4_STYLE</name>
<dbReference type="OrthoDB" id="10261027at2759"/>
<protein>
    <submittedName>
        <fullName evidence="2">Serine threonine protein kinase</fullName>
    </submittedName>
</protein>
<reference evidence="2 3" key="1">
    <citation type="submission" date="2014-06" db="EMBL/GenBank/DDBJ databases">
        <authorList>
            <person name="Swart Estienne"/>
        </authorList>
    </citation>
    <scope>NUCLEOTIDE SEQUENCE [LARGE SCALE GENOMIC DNA]</scope>
    <source>
        <strain evidence="2 3">130c</strain>
    </source>
</reference>
<keyword evidence="2" id="KW-0418">Kinase</keyword>
<dbReference type="Proteomes" id="UP000039865">
    <property type="component" value="Unassembled WGS sequence"/>
</dbReference>
<dbReference type="InterPro" id="IPR008271">
    <property type="entry name" value="Ser/Thr_kinase_AS"/>
</dbReference>
<dbReference type="EMBL" id="CCKQ01001788">
    <property type="protein sequence ID" value="CDW72893.1"/>
    <property type="molecule type" value="Genomic_DNA"/>
</dbReference>
<dbReference type="InterPro" id="IPR000719">
    <property type="entry name" value="Prot_kinase_dom"/>
</dbReference>
<gene>
    <name evidence="2" type="primary">Contig326.g357</name>
    <name evidence="2" type="ORF">STYLEM_1860</name>
</gene>
<dbReference type="Pfam" id="PF00069">
    <property type="entry name" value="Pkinase"/>
    <property type="match status" value="1"/>
</dbReference>
<keyword evidence="3" id="KW-1185">Reference proteome</keyword>
<dbReference type="SMART" id="SM00220">
    <property type="entry name" value="S_TKc"/>
    <property type="match status" value="1"/>
</dbReference>
<proteinExistence type="predicted"/>
<dbReference type="Gene3D" id="1.10.510.10">
    <property type="entry name" value="Transferase(Phosphotransferase) domain 1"/>
    <property type="match status" value="1"/>
</dbReference>
<sequence>MQSKISGQTHKLKQQEAFDFSEQYFNQQEQQEQIGVIKDLAGQAINQSLTLAKPNPLGKPRLDQYYRIESFINQGSQARVYLCNSTDSTDNKQYVLKHYKLKSQGQYEVILQEIKYLQDLRICQNIIQLKSVYLSERSLYMIIDYAEQGDLNQQIRQGMKFDEEQLKIIMIQLLLAIDLTHKFSIIHRDLKPENILLMNQETLEIQISDFGLSCNNDDFKRKTQYCGTPGYIAPEIIQGNEFDYKSDIFSLGSVMYFLIKGRCFFKGINSRERLIDNLRRDPKKIYKSLSGIVSEEGIKLLVQMLSVNPNTRPTAEECLKCLILNRRSQNNHLLSNNQQTDDLKINYNKIVRTYRQGKNQIYQNMSSLISTSPLLNGTQTAELAPSDSVIQSRKNKSKQYQITNDLSKNNLEFTFKKYSNNIDPVEVPEIIKKPEVFDEQEGNVSIDYYDDDKKFLNNMDRLAINEIQDDDRLMCLKNQTRCFRIFI</sequence>
<dbReference type="PANTHER" id="PTHR44167">
    <property type="entry name" value="OVARIAN-SPECIFIC SERINE/THREONINE-PROTEIN KINASE LOK-RELATED"/>
    <property type="match status" value="1"/>
</dbReference>
<dbReference type="GO" id="GO:0004674">
    <property type="term" value="F:protein serine/threonine kinase activity"/>
    <property type="evidence" value="ECO:0007669"/>
    <property type="project" value="TreeGrafter"/>
</dbReference>
<evidence type="ECO:0000259" key="1">
    <source>
        <dbReference type="PROSITE" id="PS50011"/>
    </source>
</evidence>
<dbReference type="PROSITE" id="PS50011">
    <property type="entry name" value="PROTEIN_KINASE_DOM"/>
    <property type="match status" value="1"/>
</dbReference>
<accession>A0A077ZSN4</accession>
<dbReference type="GO" id="GO:0005737">
    <property type="term" value="C:cytoplasm"/>
    <property type="evidence" value="ECO:0007669"/>
    <property type="project" value="TreeGrafter"/>
</dbReference>
<feature type="domain" description="Protein kinase" evidence="1">
    <location>
        <begin position="66"/>
        <end position="324"/>
    </location>
</feature>
<dbReference type="PANTHER" id="PTHR44167:SF18">
    <property type="entry name" value="PROTEIN KINASE DOMAIN-CONTAINING PROTEIN"/>
    <property type="match status" value="1"/>
</dbReference>